<evidence type="ECO:0000256" key="1">
    <source>
        <dbReference type="SAM" id="MobiDB-lite"/>
    </source>
</evidence>
<proteinExistence type="predicted"/>
<comment type="caution">
    <text evidence="2">The sequence shown here is derived from an EMBL/GenBank/DDBJ whole genome shotgun (WGS) entry which is preliminary data.</text>
</comment>
<evidence type="ECO:0000313" key="2">
    <source>
        <dbReference type="EMBL" id="CAK5262602.1"/>
    </source>
</evidence>
<feature type="compositionally biased region" description="Low complexity" evidence="1">
    <location>
        <begin position="82"/>
        <end position="91"/>
    </location>
</feature>
<dbReference type="Proteomes" id="UP001295794">
    <property type="component" value="Unassembled WGS sequence"/>
</dbReference>
<gene>
    <name evidence="2" type="ORF">MYCIT1_LOCUS1457</name>
</gene>
<dbReference type="EMBL" id="CAVNYO010000021">
    <property type="protein sequence ID" value="CAK5262602.1"/>
    <property type="molecule type" value="Genomic_DNA"/>
</dbReference>
<name>A0AAD2Q117_9AGAR</name>
<accession>A0AAD2Q117</accession>
<protein>
    <submittedName>
        <fullName evidence="2">Uncharacterized protein</fullName>
    </submittedName>
</protein>
<evidence type="ECO:0000313" key="3">
    <source>
        <dbReference type="Proteomes" id="UP001295794"/>
    </source>
</evidence>
<keyword evidence="3" id="KW-1185">Reference proteome</keyword>
<feature type="region of interest" description="Disordered" evidence="1">
    <location>
        <begin position="79"/>
        <end position="108"/>
    </location>
</feature>
<reference evidence="2" key="1">
    <citation type="submission" date="2023-11" db="EMBL/GenBank/DDBJ databases">
        <authorList>
            <person name="De Vega J J."/>
            <person name="De Vega J J."/>
        </authorList>
    </citation>
    <scope>NUCLEOTIDE SEQUENCE</scope>
</reference>
<sequence length="202" mass="21322">MSPFHVEDALEVFERDGVVQPKAAVRTSHSERRAGQAHILNSGVALYLVNSSSHASCVMGGTTPVMGFHSVILNPDSVKRVTPPTTTTANTRTDETMSHMPTETGGGGAVPGVAASIVASVTVDVFCPGTVRGIPSSAVSFEVCLDASRVTHRRTGRREIPVLVGAKRAEMHGRDAAVKEADRNGEQNAVCGAREHAERLLD</sequence>
<dbReference type="AlphaFoldDB" id="A0AAD2Q117"/>
<organism evidence="2 3">
    <name type="scientific">Mycena citricolor</name>
    <dbReference type="NCBI Taxonomy" id="2018698"/>
    <lineage>
        <taxon>Eukaryota</taxon>
        <taxon>Fungi</taxon>
        <taxon>Dikarya</taxon>
        <taxon>Basidiomycota</taxon>
        <taxon>Agaricomycotina</taxon>
        <taxon>Agaricomycetes</taxon>
        <taxon>Agaricomycetidae</taxon>
        <taxon>Agaricales</taxon>
        <taxon>Marasmiineae</taxon>
        <taxon>Mycenaceae</taxon>
        <taxon>Mycena</taxon>
    </lineage>
</organism>